<dbReference type="AlphaFoldDB" id="A0A914RCK7"/>
<reference evidence="3" key="1">
    <citation type="submission" date="2022-11" db="UniProtKB">
        <authorList>
            <consortium name="WormBaseParasite"/>
        </authorList>
    </citation>
    <scope>IDENTIFICATION</scope>
</reference>
<evidence type="ECO:0000259" key="1">
    <source>
        <dbReference type="Pfam" id="PF25096"/>
    </source>
</evidence>
<keyword evidence="2" id="KW-1185">Reference proteome</keyword>
<feature type="domain" description="DUF7808" evidence="1">
    <location>
        <begin position="42"/>
        <end position="91"/>
    </location>
</feature>
<accession>A0A914RCK7</accession>
<organism evidence="2 3">
    <name type="scientific">Parascaris equorum</name>
    <name type="common">Equine roundworm</name>
    <dbReference type="NCBI Taxonomy" id="6256"/>
    <lineage>
        <taxon>Eukaryota</taxon>
        <taxon>Metazoa</taxon>
        <taxon>Ecdysozoa</taxon>
        <taxon>Nematoda</taxon>
        <taxon>Chromadorea</taxon>
        <taxon>Rhabditida</taxon>
        <taxon>Spirurina</taxon>
        <taxon>Ascaridomorpha</taxon>
        <taxon>Ascaridoidea</taxon>
        <taxon>Ascarididae</taxon>
        <taxon>Parascaris</taxon>
    </lineage>
</organism>
<evidence type="ECO:0000313" key="2">
    <source>
        <dbReference type="Proteomes" id="UP000887564"/>
    </source>
</evidence>
<protein>
    <recommendedName>
        <fullName evidence="1">DUF7808 domain-containing protein</fullName>
    </recommendedName>
</protein>
<dbReference type="Pfam" id="PF25096">
    <property type="entry name" value="DUF7808"/>
    <property type="match status" value="1"/>
</dbReference>
<dbReference type="WBParaSite" id="PEQ_0000246001-mRNA-1">
    <property type="protein sequence ID" value="PEQ_0000246001-mRNA-1"/>
    <property type="gene ID" value="PEQ_0000246001"/>
</dbReference>
<dbReference type="InterPro" id="IPR056710">
    <property type="entry name" value="DUF7808"/>
</dbReference>
<evidence type="ECO:0000313" key="3">
    <source>
        <dbReference type="WBParaSite" id="PEQ_0000246001-mRNA-1"/>
    </source>
</evidence>
<dbReference type="Proteomes" id="UP000887564">
    <property type="component" value="Unplaced"/>
</dbReference>
<proteinExistence type="predicted"/>
<name>A0A914RCK7_PAREQ</name>
<sequence length="108" mass="12587">LQSSDIGEVTVSPIQNLSLNFAGLKLEITEETAKTAGIEFQVLVKTPRNNRLCQKYYTYGKYRDVNEQEWYLWLTEPCRANITTWCRFRDVPLAQANTKTAQRQEKRV</sequence>